<proteinExistence type="predicted"/>
<accession>A0A4Z1PFH4</accession>
<name>A0A4Z1PFH4_9PEZI</name>
<evidence type="ECO:0000313" key="2">
    <source>
        <dbReference type="Proteomes" id="UP000298493"/>
    </source>
</evidence>
<comment type="caution">
    <text evidence="1">The sequence shown here is derived from an EMBL/GenBank/DDBJ whole genome shotgun (WGS) entry which is preliminary data.</text>
</comment>
<sequence length="89" mass="10017">MNDTAMDILYKTLYLNHLIPSTLHKHSTIPNSTINTPPHAHFDLFFARWHCALLAHSVLLSALQLQTFFGYIAGVHIHSAITLSKNLIP</sequence>
<reference evidence="1 2" key="1">
    <citation type="submission" date="2019-04" db="EMBL/GenBank/DDBJ databases">
        <title>High contiguity whole genome sequence and gene annotation resource for two Venturia nashicola isolates.</title>
        <authorList>
            <person name="Prokchorchik M."/>
            <person name="Won K."/>
            <person name="Lee Y."/>
            <person name="Choi E.D."/>
            <person name="Segonzac C."/>
            <person name="Sohn K.H."/>
        </authorList>
    </citation>
    <scope>NUCLEOTIDE SEQUENCE [LARGE SCALE GENOMIC DNA]</scope>
    <source>
        <strain evidence="1 2">PRI2</strain>
    </source>
</reference>
<evidence type="ECO:0000313" key="1">
    <source>
        <dbReference type="EMBL" id="TID21665.1"/>
    </source>
</evidence>
<dbReference type="EMBL" id="SNSC02000009">
    <property type="protein sequence ID" value="TID21665.1"/>
    <property type="molecule type" value="Genomic_DNA"/>
</dbReference>
<organism evidence="1 2">
    <name type="scientific">Venturia nashicola</name>
    <dbReference type="NCBI Taxonomy" id="86259"/>
    <lineage>
        <taxon>Eukaryota</taxon>
        <taxon>Fungi</taxon>
        <taxon>Dikarya</taxon>
        <taxon>Ascomycota</taxon>
        <taxon>Pezizomycotina</taxon>
        <taxon>Dothideomycetes</taxon>
        <taxon>Pleosporomycetidae</taxon>
        <taxon>Venturiales</taxon>
        <taxon>Venturiaceae</taxon>
        <taxon>Venturia</taxon>
    </lineage>
</organism>
<dbReference type="Proteomes" id="UP000298493">
    <property type="component" value="Unassembled WGS sequence"/>
</dbReference>
<protein>
    <submittedName>
        <fullName evidence="1">Uncharacterized protein</fullName>
    </submittedName>
</protein>
<dbReference type="AlphaFoldDB" id="A0A4Z1PFH4"/>
<gene>
    <name evidence="1" type="ORF">E6O75_ATG05060</name>
</gene>
<keyword evidence="2" id="KW-1185">Reference proteome</keyword>